<dbReference type="AlphaFoldDB" id="A0AAU7EDF9"/>
<name>A0AAU7EDF9_9FLAO</name>
<evidence type="ECO:0000313" key="1">
    <source>
        <dbReference type="EMBL" id="XBL13454.1"/>
    </source>
</evidence>
<gene>
    <name evidence="1" type="ORF">QLS71_014150</name>
</gene>
<accession>A0AAU7EDF9</accession>
<proteinExistence type="predicted"/>
<dbReference type="KEGG" id="mlil:QLS71_014150"/>
<organism evidence="1 2">
    <name type="scientific">Mariniflexile litorale</name>
    <dbReference type="NCBI Taxonomy" id="3045158"/>
    <lineage>
        <taxon>Bacteria</taxon>
        <taxon>Pseudomonadati</taxon>
        <taxon>Bacteroidota</taxon>
        <taxon>Flavobacteriia</taxon>
        <taxon>Flavobacteriales</taxon>
        <taxon>Flavobacteriaceae</taxon>
        <taxon>Mariniflexile</taxon>
    </lineage>
</organism>
<evidence type="ECO:0000313" key="2">
    <source>
        <dbReference type="Proteomes" id="UP001224325"/>
    </source>
</evidence>
<protein>
    <submittedName>
        <fullName evidence="1">Uncharacterized protein</fullName>
    </submittedName>
</protein>
<keyword evidence="2" id="KW-1185">Reference proteome</keyword>
<sequence length="61" mass="7375">MDLFIIPFFNFNAQTSFRKDSMHRSQWDNNIDDEQHNTKYPTYNNVGSSNYKHNNYLKITI</sequence>
<dbReference type="Proteomes" id="UP001224325">
    <property type="component" value="Chromosome"/>
</dbReference>
<reference evidence="1" key="1">
    <citation type="submission" date="2024-04" db="EMBL/GenBank/DDBJ databases">
        <title>Mariniflexile litorale, isolated from the shallow sediments of the Sea of Japan.</title>
        <authorList>
            <person name="Romanenko L."/>
            <person name="Isaeva M."/>
        </authorList>
    </citation>
    <scope>NUCLEOTIDE SEQUENCE [LARGE SCALE GENOMIC DNA]</scope>
    <source>
        <strain evidence="1">KMM 9835</strain>
    </source>
</reference>
<dbReference type="EMBL" id="CP155618">
    <property type="protein sequence ID" value="XBL13454.1"/>
    <property type="molecule type" value="Genomic_DNA"/>
</dbReference>
<dbReference type="RefSeq" id="WP_308993361.1">
    <property type="nucleotide sequence ID" value="NZ_CP155618.1"/>
</dbReference>